<dbReference type="PANTHER" id="PTHR46969">
    <property type="entry name" value="BIFUNCTIONAL PROTEIN HLDE"/>
    <property type="match status" value="1"/>
</dbReference>
<protein>
    <submittedName>
        <fullName evidence="2">Bifunctional heptose 7-phosphate kinase/heptose 1-phosphate adenyltransferase</fullName>
    </submittedName>
</protein>
<name>A0ABW3HWV8_9BACL</name>
<evidence type="ECO:0000313" key="3">
    <source>
        <dbReference type="Proteomes" id="UP001596989"/>
    </source>
</evidence>
<dbReference type="Pfam" id="PF00294">
    <property type="entry name" value="PfkB"/>
    <property type="match status" value="2"/>
</dbReference>
<dbReference type="Gene3D" id="3.40.1190.20">
    <property type="match status" value="1"/>
</dbReference>
<dbReference type="EMBL" id="JBHTJZ010000070">
    <property type="protein sequence ID" value="MFD0962050.1"/>
    <property type="molecule type" value="Genomic_DNA"/>
</dbReference>
<keyword evidence="2" id="KW-0808">Transferase</keyword>
<dbReference type="Proteomes" id="UP001596989">
    <property type="component" value="Unassembled WGS sequence"/>
</dbReference>
<comment type="caution">
    <text evidence="2">The sequence shown here is derived from an EMBL/GenBank/DDBJ whole genome shotgun (WGS) entry which is preliminary data.</text>
</comment>
<sequence>MIKTNKEIGGSIEAGLLSREKVMAILRGIQGLKAGIIGDSCLDIYWQIDMTRSELSRETPHYTLPVVGESFTPGAAANTAVNLKKLGCSEVKLCSIIANDWRGRILREKLEENGISCEHIVLSKEGSTPAYCKPILRGLQDTVQEAPRIDFIHHSSWPESIVDQVISALDAMASQVDVIGVTDQLVSGVVGDAVRRRLSHWAERGKLVVADSREHISSFFGCIVKPNEVEAPRSVGVVMPEENAPLEEWMEIGRRLSSQVSAPCCLTMGSKGAIWVEEGAATVIPTMPVKPPLDVVGAGDCFGASLMSALGVAASGAEAVAFAHLGAAVSVKKLGGVGHATPEEIMDRYDQCRNGEGG</sequence>
<dbReference type="InterPro" id="IPR011611">
    <property type="entry name" value="PfkB_dom"/>
</dbReference>
<organism evidence="2 3">
    <name type="scientific">Paenibacillus chungangensis</name>
    <dbReference type="NCBI Taxonomy" id="696535"/>
    <lineage>
        <taxon>Bacteria</taxon>
        <taxon>Bacillati</taxon>
        <taxon>Bacillota</taxon>
        <taxon>Bacilli</taxon>
        <taxon>Bacillales</taxon>
        <taxon>Paenibacillaceae</taxon>
        <taxon>Paenibacillus</taxon>
    </lineage>
</organism>
<feature type="domain" description="Carbohydrate kinase PfkB" evidence="1">
    <location>
        <begin position="74"/>
        <end position="131"/>
    </location>
</feature>
<dbReference type="InterPro" id="IPR029056">
    <property type="entry name" value="Ribokinase-like"/>
</dbReference>
<dbReference type="GO" id="GO:0016301">
    <property type="term" value="F:kinase activity"/>
    <property type="evidence" value="ECO:0007669"/>
    <property type="project" value="UniProtKB-KW"/>
</dbReference>
<evidence type="ECO:0000313" key="2">
    <source>
        <dbReference type="EMBL" id="MFD0962050.1"/>
    </source>
</evidence>
<feature type="domain" description="Carbohydrate kinase PfkB" evidence="1">
    <location>
        <begin position="223"/>
        <end position="336"/>
    </location>
</feature>
<proteinExistence type="predicted"/>
<reference evidence="3" key="1">
    <citation type="journal article" date="2019" name="Int. J. Syst. Evol. Microbiol.">
        <title>The Global Catalogue of Microorganisms (GCM) 10K type strain sequencing project: providing services to taxonomists for standard genome sequencing and annotation.</title>
        <authorList>
            <consortium name="The Broad Institute Genomics Platform"/>
            <consortium name="The Broad Institute Genome Sequencing Center for Infectious Disease"/>
            <person name="Wu L."/>
            <person name="Ma J."/>
        </authorList>
    </citation>
    <scope>NUCLEOTIDE SEQUENCE [LARGE SCALE GENOMIC DNA]</scope>
    <source>
        <strain evidence="3">CCUG 59129</strain>
    </source>
</reference>
<evidence type="ECO:0000259" key="1">
    <source>
        <dbReference type="Pfam" id="PF00294"/>
    </source>
</evidence>
<gene>
    <name evidence="2" type="ORF">ACFQ2I_22165</name>
</gene>
<keyword evidence="2" id="KW-0418">Kinase</keyword>
<keyword evidence="3" id="KW-1185">Reference proteome</keyword>
<dbReference type="RefSeq" id="WP_377568185.1">
    <property type="nucleotide sequence ID" value="NZ_JBHTJZ010000070.1"/>
</dbReference>
<dbReference type="SUPFAM" id="SSF53613">
    <property type="entry name" value="Ribokinase-like"/>
    <property type="match status" value="1"/>
</dbReference>
<dbReference type="PANTHER" id="PTHR46969:SF1">
    <property type="entry name" value="BIFUNCTIONAL PROTEIN HLDE"/>
    <property type="match status" value="1"/>
</dbReference>
<accession>A0ABW3HWV8</accession>